<name>A0A395RWT9_FUSSP</name>
<evidence type="ECO:0000313" key="1">
    <source>
        <dbReference type="EMBL" id="RGP64561.1"/>
    </source>
</evidence>
<protein>
    <submittedName>
        <fullName evidence="1">Uncharacterized protein</fullName>
    </submittedName>
</protein>
<sequence>MSDPQERHQILEIPPQLYDKLTEWCHAPTAPISGDTVQEWTELLSTQEFKEVIHEDTSNNLIGLLRAFGAFPFEDNLRLLNKLSSKSFSVTLKDSSEQEDDQQKAVFGDLPDVLAKAICRMTHLQTISLDLGPFNVEDGLKLDDATMINRPLVIWPEMHLIRIRGPNVHAGCIMGRCDRLQLKALDVDKYWMILQEADSDRSNEFSSEGDVHKIKNAFEQVRKGLRSIKATRLAFHFDYRRFTPKIIRSDLGMLNTTSGPLEGHDIKQWHEMWIEYPMTVRTLQEVWIFTNSSLAFAGTRNSDETVTIECLKIVDFCWDT</sequence>
<gene>
    <name evidence="1" type="ORF">FSPOR_7927</name>
</gene>
<dbReference type="Proteomes" id="UP000266152">
    <property type="component" value="Unassembled WGS sequence"/>
</dbReference>
<proteinExistence type="predicted"/>
<keyword evidence="2" id="KW-1185">Reference proteome</keyword>
<organism evidence="1 2">
    <name type="scientific">Fusarium sporotrichioides</name>
    <dbReference type="NCBI Taxonomy" id="5514"/>
    <lineage>
        <taxon>Eukaryota</taxon>
        <taxon>Fungi</taxon>
        <taxon>Dikarya</taxon>
        <taxon>Ascomycota</taxon>
        <taxon>Pezizomycotina</taxon>
        <taxon>Sordariomycetes</taxon>
        <taxon>Hypocreomycetidae</taxon>
        <taxon>Hypocreales</taxon>
        <taxon>Nectriaceae</taxon>
        <taxon>Fusarium</taxon>
    </lineage>
</organism>
<comment type="caution">
    <text evidence="1">The sequence shown here is derived from an EMBL/GenBank/DDBJ whole genome shotgun (WGS) entry which is preliminary data.</text>
</comment>
<dbReference type="EMBL" id="PXOF01000115">
    <property type="protein sequence ID" value="RGP64561.1"/>
    <property type="molecule type" value="Genomic_DNA"/>
</dbReference>
<reference evidence="1 2" key="1">
    <citation type="journal article" date="2018" name="PLoS Pathog.">
        <title>Evolution of structural diversity of trichothecenes, a family of toxins produced by plant pathogenic and entomopathogenic fungi.</title>
        <authorList>
            <person name="Proctor R.H."/>
            <person name="McCormick S.P."/>
            <person name="Kim H.S."/>
            <person name="Cardoza R.E."/>
            <person name="Stanley A.M."/>
            <person name="Lindo L."/>
            <person name="Kelly A."/>
            <person name="Brown D.W."/>
            <person name="Lee T."/>
            <person name="Vaughan M.M."/>
            <person name="Alexander N.J."/>
            <person name="Busman M."/>
            <person name="Gutierrez S."/>
        </authorList>
    </citation>
    <scope>NUCLEOTIDE SEQUENCE [LARGE SCALE GENOMIC DNA]</scope>
    <source>
        <strain evidence="1 2">NRRL 3299</strain>
    </source>
</reference>
<dbReference type="AlphaFoldDB" id="A0A395RWT9"/>
<evidence type="ECO:0000313" key="2">
    <source>
        <dbReference type="Proteomes" id="UP000266152"/>
    </source>
</evidence>
<accession>A0A395RWT9</accession>